<dbReference type="RefSeq" id="WP_349245699.1">
    <property type="nucleotide sequence ID" value="NZ_JASCXX010000018.1"/>
</dbReference>
<sequence>MRIVITGATGFIGRSLCRDLCGDYDLVALSRDARKASGIVGQYARVVEWDGRTTGPWAGEVSGAEAVVNLAGENVAAGRWSPARKADILQSRTHAARAILDAIEMAKDKPKTFIQASAIGFYGSRADETLDETSAAGTGFLAEICRRVEMIAERAERLGVRWVIVRTGVVLGAGGGALPKLMRPFRFHLGGHVGTGRQWFSWISLEDQVRAIRFLIENPGARGVFNLTAPEPVTMKAFCRALGEVMGRSSWTAVPGFVLRLALGQMADEVLLAGQKVVPERLGQMGFEFKHRDVGSALTEIIRGEKHGSA</sequence>
<gene>
    <name evidence="4" type="ORF">QJ522_14615</name>
</gene>
<comment type="similarity">
    <text evidence="1">Belongs to the NAD(P)-dependent epimerase/dehydratase family. SDR39U1 subfamily.</text>
</comment>
<dbReference type="Pfam" id="PF01370">
    <property type="entry name" value="Epimerase"/>
    <property type="match status" value="1"/>
</dbReference>
<feature type="domain" description="DUF1731" evidence="3">
    <location>
        <begin position="254"/>
        <end position="301"/>
    </location>
</feature>
<dbReference type="Pfam" id="PF08338">
    <property type="entry name" value="DUF1731"/>
    <property type="match status" value="1"/>
</dbReference>
<evidence type="ECO:0000259" key="3">
    <source>
        <dbReference type="Pfam" id="PF08338"/>
    </source>
</evidence>
<name>A0AAW6U0C5_9BACT</name>
<dbReference type="InterPro" id="IPR010099">
    <property type="entry name" value="SDR39U1"/>
</dbReference>
<evidence type="ECO:0000259" key="2">
    <source>
        <dbReference type="Pfam" id="PF01370"/>
    </source>
</evidence>
<dbReference type="CDD" id="cd05242">
    <property type="entry name" value="SDR_a8"/>
    <property type="match status" value="1"/>
</dbReference>
<dbReference type="PANTHER" id="PTHR11092">
    <property type="entry name" value="SUGAR NUCLEOTIDE EPIMERASE RELATED"/>
    <property type="match status" value="1"/>
</dbReference>
<dbReference type="InterPro" id="IPR001509">
    <property type="entry name" value="Epimerase_deHydtase"/>
</dbReference>
<reference evidence="4" key="1">
    <citation type="submission" date="2023-05" db="EMBL/GenBank/DDBJ databases">
        <title>Anaerotaeda fermentans gen. nov., sp. nov., a novel anaerobic planctomycete of the new family within the order Sedimentisphaerales isolated from Taman Peninsula, Russia.</title>
        <authorList>
            <person name="Khomyakova M.A."/>
            <person name="Merkel A.Y."/>
            <person name="Slobodkin A.I."/>
        </authorList>
    </citation>
    <scope>NUCLEOTIDE SEQUENCE</scope>
    <source>
        <strain evidence="4">M17dextr</strain>
    </source>
</reference>
<dbReference type="SUPFAM" id="SSF51735">
    <property type="entry name" value="NAD(P)-binding Rossmann-fold domains"/>
    <property type="match status" value="1"/>
</dbReference>
<dbReference type="PANTHER" id="PTHR11092:SF0">
    <property type="entry name" value="EPIMERASE FAMILY PROTEIN SDR39U1"/>
    <property type="match status" value="1"/>
</dbReference>
<dbReference type="Gene3D" id="3.40.50.720">
    <property type="entry name" value="NAD(P)-binding Rossmann-like Domain"/>
    <property type="match status" value="1"/>
</dbReference>
<evidence type="ECO:0000313" key="4">
    <source>
        <dbReference type="EMBL" id="MDI6450290.1"/>
    </source>
</evidence>
<dbReference type="EMBL" id="JASCXX010000018">
    <property type="protein sequence ID" value="MDI6450290.1"/>
    <property type="molecule type" value="Genomic_DNA"/>
</dbReference>
<comment type="caution">
    <text evidence="4">The sequence shown here is derived from an EMBL/GenBank/DDBJ whole genome shotgun (WGS) entry which is preliminary data.</text>
</comment>
<evidence type="ECO:0000313" key="5">
    <source>
        <dbReference type="Proteomes" id="UP001431776"/>
    </source>
</evidence>
<accession>A0AAW6U0C5</accession>
<dbReference type="AlphaFoldDB" id="A0AAW6U0C5"/>
<dbReference type="InterPro" id="IPR036291">
    <property type="entry name" value="NAD(P)-bd_dom_sf"/>
</dbReference>
<proteinExistence type="inferred from homology"/>
<protein>
    <submittedName>
        <fullName evidence="4">TIGR01777 family oxidoreductase</fullName>
    </submittedName>
</protein>
<evidence type="ECO:0000256" key="1">
    <source>
        <dbReference type="ARBA" id="ARBA00009353"/>
    </source>
</evidence>
<dbReference type="NCBIfam" id="TIGR01777">
    <property type="entry name" value="yfcH"/>
    <property type="match status" value="1"/>
</dbReference>
<dbReference type="InterPro" id="IPR013549">
    <property type="entry name" value="DUF1731"/>
</dbReference>
<dbReference type="Proteomes" id="UP001431776">
    <property type="component" value="Unassembled WGS sequence"/>
</dbReference>
<organism evidence="4 5">
    <name type="scientific">Anaerobaca lacustris</name>
    <dbReference type="NCBI Taxonomy" id="3044600"/>
    <lineage>
        <taxon>Bacteria</taxon>
        <taxon>Pseudomonadati</taxon>
        <taxon>Planctomycetota</taxon>
        <taxon>Phycisphaerae</taxon>
        <taxon>Sedimentisphaerales</taxon>
        <taxon>Anaerobacaceae</taxon>
        <taxon>Anaerobaca</taxon>
    </lineage>
</organism>
<feature type="domain" description="NAD-dependent epimerase/dehydratase" evidence="2">
    <location>
        <begin position="3"/>
        <end position="226"/>
    </location>
</feature>
<keyword evidence="5" id="KW-1185">Reference proteome</keyword>